<evidence type="ECO:0000256" key="3">
    <source>
        <dbReference type="ARBA" id="ARBA00023125"/>
    </source>
</evidence>
<dbReference type="InterPro" id="IPR036955">
    <property type="entry name" value="AP2/ERF_dom_sf"/>
</dbReference>
<feature type="non-terminal residue" evidence="8">
    <location>
        <position position="1"/>
    </location>
</feature>
<organism evidence="8 9">
    <name type="scientific">Eragrostis curvula</name>
    <name type="common">weeping love grass</name>
    <dbReference type="NCBI Taxonomy" id="38414"/>
    <lineage>
        <taxon>Eukaryota</taxon>
        <taxon>Viridiplantae</taxon>
        <taxon>Streptophyta</taxon>
        <taxon>Embryophyta</taxon>
        <taxon>Tracheophyta</taxon>
        <taxon>Spermatophyta</taxon>
        <taxon>Magnoliopsida</taxon>
        <taxon>Liliopsida</taxon>
        <taxon>Poales</taxon>
        <taxon>Poaceae</taxon>
        <taxon>PACMAD clade</taxon>
        <taxon>Chloridoideae</taxon>
        <taxon>Eragrostideae</taxon>
        <taxon>Eragrostidinae</taxon>
        <taxon>Eragrostis</taxon>
    </lineage>
</organism>
<dbReference type="GO" id="GO:0003700">
    <property type="term" value="F:DNA-binding transcription factor activity"/>
    <property type="evidence" value="ECO:0007669"/>
    <property type="project" value="InterPro"/>
</dbReference>
<dbReference type="InterPro" id="IPR016177">
    <property type="entry name" value="DNA-bd_dom_sf"/>
</dbReference>
<evidence type="ECO:0000256" key="6">
    <source>
        <dbReference type="SAM" id="MobiDB-lite"/>
    </source>
</evidence>
<evidence type="ECO:0000256" key="5">
    <source>
        <dbReference type="ARBA" id="ARBA00023242"/>
    </source>
</evidence>
<dbReference type="GO" id="GO:0005634">
    <property type="term" value="C:nucleus"/>
    <property type="evidence" value="ECO:0007669"/>
    <property type="project" value="UniProtKB-SubCell"/>
</dbReference>
<dbReference type="Pfam" id="PF00847">
    <property type="entry name" value="AP2"/>
    <property type="match status" value="1"/>
</dbReference>
<dbReference type="PANTHER" id="PTHR31677:SF196">
    <property type="entry name" value="ETHYLENE-RESPONSIVE TRANSCRIPTION FACTOR ERF109"/>
    <property type="match status" value="1"/>
</dbReference>
<name>A0A5J9TB87_9POAL</name>
<keyword evidence="5" id="KW-0539">Nucleus</keyword>
<dbReference type="Gramene" id="TVU08238">
    <property type="protein sequence ID" value="TVU08238"/>
    <property type="gene ID" value="EJB05_41635"/>
</dbReference>
<feature type="domain" description="AP2/ERF" evidence="7">
    <location>
        <begin position="29"/>
        <end position="85"/>
    </location>
</feature>
<dbReference type="SUPFAM" id="SSF54171">
    <property type="entry name" value="DNA-binding domain"/>
    <property type="match status" value="1"/>
</dbReference>
<dbReference type="PROSITE" id="PS51032">
    <property type="entry name" value="AP2_ERF"/>
    <property type="match status" value="1"/>
</dbReference>
<evidence type="ECO:0000313" key="9">
    <source>
        <dbReference type="Proteomes" id="UP000324897"/>
    </source>
</evidence>
<keyword evidence="3" id="KW-0238">DNA-binding</keyword>
<keyword evidence="4" id="KW-0804">Transcription</keyword>
<protein>
    <recommendedName>
        <fullName evidence="7">AP2/ERF domain-containing protein</fullName>
    </recommendedName>
</protein>
<evidence type="ECO:0000256" key="1">
    <source>
        <dbReference type="ARBA" id="ARBA00004123"/>
    </source>
</evidence>
<comment type="subcellular location">
    <subcellularLocation>
        <location evidence="1">Nucleus</location>
    </subcellularLocation>
</comment>
<feature type="region of interest" description="Disordered" evidence="6">
    <location>
        <begin position="201"/>
        <end position="236"/>
    </location>
</feature>
<dbReference type="CDD" id="cd00018">
    <property type="entry name" value="AP2"/>
    <property type="match status" value="1"/>
</dbReference>
<keyword evidence="2" id="KW-0805">Transcription regulation</keyword>
<evidence type="ECO:0000256" key="2">
    <source>
        <dbReference type="ARBA" id="ARBA00023015"/>
    </source>
</evidence>
<dbReference type="PRINTS" id="PR00367">
    <property type="entry name" value="ETHRSPELEMNT"/>
</dbReference>
<evidence type="ECO:0000313" key="8">
    <source>
        <dbReference type="EMBL" id="TVU08238.1"/>
    </source>
</evidence>
<dbReference type="Gene3D" id="3.30.730.10">
    <property type="entry name" value="AP2/ERF domain"/>
    <property type="match status" value="1"/>
</dbReference>
<dbReference type="OrthoDB" id="1226293at2759"/>
<dbReference type="EMBL" id="RWGY01000039">
    <property type="protein sequence ID" value="TVU08238.1"/>
    <property type="molecule type" value="Genomic_DNA"/>
</dbReference>
<evidence type="ECO:0000256" key="4">
    <source>
        <dbReference type="ARBA" id="ARBA00023163"/>
    </source>
</evidence>
<dbReference type="AlphaFoldDB" id="A0A5J9TB87"/>
<feature type="region of interest" description="Disordered" evidence="6">
    <location>
        <begin position="144"/>
        <end position="166"/>
    </location>
</feature>
<feature type="compositionally biased region" description="Low complexity" evidence="6">
    <location>
        <begin position="150"/>
        <end position="166"/>
    </location>
</feature>
<evidence type="ECO:0000259" key="7">
    <source>
        <dbReference type="PROSITE" id="PS51032"/>
    </source>
</evidence>
<comment type="caution">
    <text evidence="8">The sequence shown here is derived from an EMBL/GenBank/DDBJ whole genome shotgun (WGS) entry which is preliminary data.</text>
</comment>
<sequence length="236" mass="24574">MEGGIQKFAKAAANGQPQEVQGGAPPGRKYRGVVRRPGGKWGAYIYESWTHHKVWLGTYDTREEAACAYDAASRTLRPRAKTNFPEPAGEEEKRAAVVVAHFAGLKRKSEVKLNKEAWRKMEADIIAATAAVAAFCDGVKPPPAPGPAPGCGASASQPAPAPAAEAFESQSARAPVGVSSIRLFGVDVVLAPAPDVGFPQPMAPPSAAPAPASTLPHFAIGETSQGSGNGHRSWCA</sequence>
<accession>A0A5J9TB87</accession>
<dbReference type="PANTHER" id="PTHR31677">
    <property type="entry name" value="AP2 DOMAIN CLASS TRANSCRIPTION FACTOR"/>
    <property type="match status" value="1"/>
</dbReference>
<dbReference type="SMART" id="SM00380">
    <property type="entry name" value="AP2"/>
    <property type="match status" value="1"/>
</dbReference>
<dbReference type="Proteomes" id="UP000324897">
    <property type="component" value="Chromosome 3"/>
</dbReference>
<reference evidence="8 9" key="1">
    <citation type="journal article" date="2019" name="Sci. Rep.">
        <title>A high-quality genome of Eragrostis curvula grass provides insights into Poaceae evolution and supports new strategies to enhance forage quality.</title>
        <authorList>
            <person name="Carballo J."/>
            <person name="Santos B.A.C.M."/>
            <person name="Zappacosta D."/>
            <person name="Garbus I."/>
            <person name="Selva J.P."/>
            <person name="Gallo C.A."/>
            <person name="Diaz A."/>
            <person name="Albertini E."/>
            <person name="Caccamo M."/>
            <person name="Echenique V."/>
        </authorList>
    </citation>
    <scope>NUCLEOTIDE SEQUENCE [LARGE SCALE GENOMIC DNA]</scope>
    <source>
        <strain evidence="9">cv. Victoria</strain>
        <tissue evidence="8">Leaf</tissue>
    </source>
</reference>
<gene>
    <name evidence="8" type="ORF">EJB05_41635</name>
</gene>
<proteinExistence type="predicted"/>
<dbReference type="InterPro" id="IPR001471">
    <property type="entry name" value="AP2/ERF_dom"/>
</dbReference>
<feature type="region of interest" description="Disordered" evidence="6">
    <location>
        <begin position="1"/>
        <end position="31"/>
    </location>
</feature>
<keyword evidence="9" id="KW-1185">Reference proteome</keyword>
<dbReference type="GO" id="GO:0003677">
    <property type="term" value="F:DNA binding"/>
    <property type="evidence" value="ECO:0007669"/>
    <property type="project" value="UniProtKB-KW"/>
</dbReference>